<dbReference type="Gene3D" id="3.40.190.10">
    <property type="entry name" value="Periplasmic binding protein-like II"/>
    <property type="match status" value="2"/>
</dbReference>
<keyword evidence="4" id="KW-0564">Palmitate</keyword>
<comment type="subcellular location">
    <subcellularLocation>
        <location evidence="1">Membrane</location>
        <topology evidence="1">Lipid-anchor</topology>
    </subcellularLocation>
</comment>
<dbReference type="PANTHER" id="PTHR30429">
    <property type="entry name" value="D-METHIONINE-BINDING LIPOPROTEIN METQ"/>
    <property type="match status" value="1"/>
</dbReference>
<protein>
    <recommendedName>
        <fullName evidence="6">Lipoprotein</fullName>
    </recommendedName>
</protein>
<evidence type="ECO:0000256" key="5">
    <source>
        <dbReference type="ARBA" id="ARBA00023288"/>
    </source>
</evidence>
<reference evidence="9" key="1">
    <citation type="journal article" date="2014" name="Int. J. Syst. Evol. Microbiol.">
        <title>Complete genome sequence of Corynebacterium casei LMG S-19264T (=DSM 44701T), isolated from a smear-ripened cheese.</title>
        <authorList>
            <consortium name="US DOE Joint Genome Institute (JGI-PGF)"/>
            <person name="Walter F."/>
            <person name="Albersmeier A."/>
            <person name="Kalinowski J."/>
            <person name="Ruckert C."/>
        </authorList>
    </citation>
    <scope>NUCLEOTIDE SEQUENCE</scope>
    <source>
        <strain evidence="9">CGMCC 1.12360</strain>
    </source>
</reference>
<keyword evidence="10" id="KW-1185">Reference proteome</keyword>
<gene>
    <name evidence="9" type="ORF">GCM10010978_07640</name>
</gene>
<dbReference type="InterPro" id="IPR004872">
    <property type="entry name" value="Lipoprotein_NlpA"/>
</dbReference>
<dbReference type="Pfam" id="PF03180">
    <property type="entry name" value="Lipoprotein_9"/>
    <property type="match status" value="1"/>
</dbReference>
<feature type="signal peptide" evidence="8">
    <location>
        <begin position="1"/>
        <end position="21"/>
    </location>
</feature>
<dbReference type="RefSeq" id="WP_188391052.1">
    <property type="nucleotide sequence ID" value="NZ_BMEV01000010.1"/>
</dbReference>
<evidence type="ECO:0000256" key="4">
    <source>
        <dbReference type="ARBA" id="ARBA00023139"/>
    </source>
</evidence>
<comment type="caution">
    <text evidence="9">The sequence shown here is derived from an EMBL/GenBank/DDBJ whole genome shotgun (WGS) entry which is preliminary data.</text>
</comment>
<keyword evidence="5 6" id="KW-0449">Lipoprotein</keyword>
<evidence type="ECO:0000256" key="2">
    <source>
        <dbReference type="ARBA" id="ARBA00022729"/>
    </source>
</evidence>
<feature type="chain" id="PRO_5039566917" description="Lipoprotein" evidence="8">
    <location>
        <begin position="22"/>
        <end position="280"/>
    </location>
</feature>
<organism evidence="9 10">
    <name type="scientific">Compostibacillus humi</name>
    <dbReference type="NCBI Taxonomy" id="1245525"/>
    <lineage>
        <taxon>Bacteria</taxon>
        <taxon>Bacillati</taxon>
        <taxon>Bacillota</taxon>
        <taxon>Bacilli</taxon>
        <taxon>Bacillales</taxon>
        <taxon>Bacillaceae</taxon>
        <taxon>Compostibacillus</taxon>
    </lineage>
</organism>
<evidence type="ECO:0000256" key="8">
    <source>
        <dbReference type="SAM" id="SignalP"/>
    </source>
</evidence>
<dbReference type="AlphaFoldDB" id="A0A8J2ZQS7"/>
<evidence type="ECO:0000313" key="9">
    <source>
        <dbReference type="EMBL" id="GGH71559.1"/>
    </source>
</evidence>
<sequence>MKKILMLLAAIVLILAGCGQSENRSEESGTKEEGTETTQEEINIKVASINPPMTEILEVAQPLLEEEGINLEIVYVSDNIQPNNAVVEKEVDANFFGHGLWMETYNENNGTDLVVVKPIYHATLGLYSKNYGSVEELPEGATIAIPNDPTNRGRALAFLDDQGVIKLKEGTGIYGTVQDVEENPNNFELQEVDLLMLARMYDDADASVMYPSYAAPLDLLPSRDALLVENPLEEFAISLVAREDNADSEPIQKLAEAMTSPEVKAFLEENYPESAIPAFE</sequence>
<comment type="similarity">
    <text evidence="6">Belongs to the nlpA lipoprotein family.</text>
</comment>
<name>A0A8J2ZQS7_9BACI</name>
<proteinExistence type="inferred from homology"/>
<dbReference type="PANTHER" id="PTHR30429:SF0">
    <property type="entry name" value="METHIONINE-BINDING LIPOPROTEIN METQ"/>
    <property type="match status" value="1"/>
</dbReference>
<dbReference type="CDD" id="cd13600">
    <property type="entry name" value="PBP2_lipoprotein_like_1"/>
    <property type="match status" value="1"/>
</dbReference>
<dbReference type="EMBL" id="BMEV01000010">
    <property type="protein sequence ID" value="GGH71559.1"/>
    <property type="molecule type" value="Genomic_DNA"/>
</dbReference>
<evidence type="ECO:0000256" key="3">
    <source>
        <dbReference type="ARBA" id="ARBA00023136"/>
    </source>
</evidence>
<dbReference type="GO" id="GO:0016020">
    <property type="term" value="C:membrane"/>
    <property type="evidence" value="ECO:0007669"/>
    <property type="project" value="UniProtKB-SubCell"/>
</dbReference>
<evidence type="ECO:0000313" key="10">
    <source>
        <dbReference type="Proteomes" id="UP000602050"/>
    </source>
</evidence>
<keyword evidence="2 8" id="KW-0732">Signal</keyword>
<evidence type="ECO:0000256" key="7">
    <source>
        <dbReference type="PIRSR" id="PIRSR002854-1"/>
    </source>
</evidence>
<evidence type="ECO:0000256" key="6">
    <source>
        <dbReference type="PIRNR" id="PIRNR002854"/>
    </source>
</evidence>
<accession>A0A8J2ZQS7</accession>
<dbReference type="PROSITE" id="PS51257">
    <property type="entry name" value="PROKAR_LIPOPROTEIN"/>
    <property type="match status" value="1"/>
</dbReference>
<keyword evidence="3" id="KW-0472">Membrane</keyword>
<dbReference type="PIRSF" id="PIRSF002854">
    <property type="entry name" value="MetQ"/>
    <property type="match status" value="1"/>
</dbReference>
<dbReference type="Proteomes" id="UP000602050">
    <property type="component" value="Unassembled WGS sequence"/>
</dbReference>
<evidence type="ECO:0000256" key="1">
    <source>
        <dbReference type="ARBA" id="ARBA00004635"/>
    </source>
</evidence>
<feature type="lipid moiety-binding region" description="S-diacylglycerol cysteine" evidence="7">
    <location>
        <position position="18"/>
    </location>
</feature>
<reference evidence="9" key="2">
    <citation type="submission" date="2020-09" db="EMBL/GenBank/DDBJ databases">
        <authorList>
            <person name="Sun Q."/>
            <person name="Zhou Y."/>
        </authorList>
    </citation>
    <scope>NUCLEOTIDE SEQUENCE</scope>
    <source>
        <strain evidence="9">CGMCC 1.12360</strain>
    </source>
</reference>
<dbReference type="SUPFAM" id="SSF53850">
    <property type="entry name" value="Periplasmic binding protein-like II"/>
    <property type="match status" value="1"/>
</dbReference>